<reference evidence="1 2" key="1">
    <citation type="submission" date="2019-12" db="EMBL/GenBank/DDBJ databases">
        <title>Rhizobium genotypes associated with high levels of biological nitrogen fixation by grain legumes in a temperate-maritime cropping system.</title>
        <authorList>
            <person name="Maluk M."/>
            <person name="Francesc Ferrando Molina F."/>
            <person name="Lopez Del Egido L."/>
            <person name="Lafos M."/>
            <person name="Langarica-Fuentes A."/>
            <person name="Gebre Yohannes G."/>
            <person name="Young M.W."/>
            <person name="Martin P."/>
            <person name="Gantlett R."/>
            <person name="Kenicer G."/>
            <person name="Hawes C."/>
            <person name="Begg G.S."/>
            <person name="Quilliam R.S."/>
            <person name="Squire G.R."/>
            <person name="Poole P.S."/>
            <person name="Young P.W."/>
            <person name="Iannetta P.M."/>
            <person name="James E.K."/>
        </authorList>
    </citation>
    <scope>NUCLEOTIDE SEQUENCE [LARGE SCALE GENOMIC DNA]</scope>
    <source>
        <strain evidence="1 2">JHI54</strain>
    </source>
</reference>
<organism evidence="1 2">
    <name type="scientific">Rhizobium leguminosarum</name>
    <dbReference type="NCBI Taxonomy" id="384"/>
    <lineage>
        <taxon>Bacteria</taxon>
        <taxon>Pseudomonadati</taxon>
        <taxon>Pseudomonadota</taxon>
        <taxon>Alphaproteobacteria</taxon>
        <taxon>Hyphomicrobiales</taxon>
        <taxon>Rhizobiaceae</taxon>
        <taxon>Rhizobium/Agrobacterium group</taxon>
        <taxon>Rhizobium</taxon>
    </lineage>
</organism>
<name>A0A7K3VWZ1_RHILE</name>
<evidence type="ECO:0000313" key="1">
    <source>
        <dbReference type="EMBL" id="NEK20671.1"/>
    </source>
</evidence>
<dbReference type="InterPro" id="IPR010921">
    <property type="entry name" value="Trp_repressor/repl_initiator"/>
</dbReference>
<dbReference type="Pfam" id="PF01527">
    <property type="entry name" value="HTH_Tnp_1"/>
    <property type="match status" value="1"/>
</dbReference>
<dbReference type="GO" id="GO:0006313">
    <property type="term" value="P:DNA transposition"/>
    <property type="evidence" value="ECO:0007669"/>
    <property type="project" value="InterPro"/>
</dbReference>
<evidence type="ECO:0000313" key="2">
    <source>
        <dbReference type="Proteomes" id="UP000471705"/>
    </source>
</evidence>
<dbReference type="InterPro" id="IPR002514">
    <property type="entry name" value="Transposase_8"/>
</dbReference>
<dbReference type="GO" id="GO:0043565">
    <property type="term" value="F:sequence-specific DNA binding"/>
    <property type="evidence" value="ECO:0007669"/>
    <property type="project" value="InterPro"/>
</dbReference>
<dbReference type="GO" id="GO:0004803">
    <property type="term" value="F:transposase activity"/>
    <property type="evidence" value="ECO:0007669"/>
    <property type="project" value="InterPro"/>
</dbReference>
<dbReference type="SUPFAM" id="SSF48295">
    <property type="entry name" value="TrpR-like"/>
    <property type="match status" value="1"/>
</dbReference>
<dbReference type="Proteomes" id="UP000471705">
    <property type="component" value="Unassembled WGS sequence"/>
</dbReference>
<comment type="caution">
    <text evidence="1">The sequence shown here is derived from an EMBL/GenBank/DDBJ whole genome shotgun (WGS) entry which is preliminary data.</text>
</comment>
<gene>
    <name evidence="1" type="ORF">GR257_38710</name>
</gene>
<protein>
    <submittedName>
        <fullName evidence="1">Transposase</fullName>
    </submittedName>
</protein>
<dbReference type="AlphaFoldDB" id="A0A7K3VWZ1"/>
<proteinExistence type="predicted"/>
<accession>A0A7K3VWZ1</accession>
<dbReference type="EMBL" id="WUFV01000054">
    <property type="protein sequence ID" value="NEK20671.1"/>
    <property type="molecule type" value="Genomic_DNA"/>
</dbReference>
<sequence>MRRRLRHDPFRAPSDASVTILCFAYREGRKLPKKAGATITEVARRHDVTRQQIYTWRSELKKKGLLSTSGNAVFIPVGLSAAQADVSEGGEICCGMIELRLSRGRTLRFESSVAPSVLTQVIRAVEAA</sequence>